<dbReference type="EMBL" id="FTPD01000082">
    <property type="protein sequence ID" value="SIT59865.1"/>
    <property type="molecule type" value="Genomic_DNA"/>
</dbReference>
<protein>
    <recommendedName>
        <fullName evidence="3">DUF2336 domain-containing protein</fullName>
    </recommendedName>
</protein>
<accession>A0A1R3VJ50</accession>
<sequence length="436" mass="46815">MRRFKVLAYFPKARTSLGAAYRARKPVNKQGPVNKHGEPFVNHFCIRSSLGREWTRARGAADGMVVSHFLKWINTARVSERAAAASALARAYINAELPFEDRCAAEAALTLLLDDASSKVRLAIAEALSMSHHAPLQIISALASDQPEVASLVLARSPLLTDADLIDRVAGGQKAIQKLIADRARVSMAVAAAIAEIGEPEACATLLANSGADIASLSFRRIAERHGHLPSVREALISDARLPADCRHMLLIKLGETLKGSPLVLALMGRARTERVMRDACVKASMTLIEGTRQEEHAALIEHLRLRGDLTASFIIRTIAHGKVDFFGSVLVALSQQSEQRVRALLAGGHDVALQALLRSAGLAAATHAIILRALKIWREVANGKRLAGVQEVSWLMLKELGGQSAEGDLAGLVKSIHLDALRENARGHALAIAAA</sequence>
<reference evidence="2" key="1">
    <citation type="submission" date="2017-01" db="EMBL/GenBank/DDBJ databases">
        <authorList>
            <person name="Brunel B."/>
        </authorList>
    </citation>
    <scope>NUCLEOTIDE SEQUENCE [LARGE SCALE GENOMIC DNA]</scope>
</reference>
<dbReference type="InterPro" id="IPR019285">
    <property type="entry name" value="DUF2336"/>
</dbReference>
<dbReference type="Proteomes" id="UP000188388">
    <property type="component" value="Unassembled WGS sequence"/>
</dbReference>
<dbReference type="AlphaFoldDB" id="A0A1R3VJ50"/>
<organism evidence="1 2">
    <name type="scientific">Mesorhizobium prunaredense</name>
    <dbReference type="NCBI Taxonomy" id="1631249"/>
    <lineage>
        <taxon>Bacteria</taxon>
        <taxon>Pseudomonadati</taxon>
        <taxon>Pseudomonadota</taxon>
        <taxon>Alphaproteobacteria</taxon>
        <taxon>Hyphomicrobiales</taxon>
        <taxon>Phyllobacteriaceae</taxon>
        <taxon>Mesorhizobium</taxon>
    </lineage>
</organism>
<keyword evidence="2" id="KW-1185">Reference proteome</keyword>
<evidence type="ECO:0000313" key="1">
    <source>
        <dbReference type="EMBL" id="SIT59865.1"/>
    </source>
</evidence>
<dbReference type="STRING" id="1631249.BQ8794_90028"/>
<proteinExistence type="predicted"/>
<dbReference type="Pfam" id="PF10098">
    <property type="entry name" value="DUF2336"/>
    <property type="match status" value="1"/>
</dbReference>
<evidence type="ECO:0000313" key="2">
    <source>
        <dbReference type="Proteomes" id="UP000188388"/>
    </source>
</evidence>
<gene>
    <name evidence="1" type="ORF">BQ8794_90028</name>
</gene>
<evidence type="ECO:0008006" key="3">
    <source>
        <dbReference type="Google" id="ProtNLM"/>
    </source>
</evidence>
<name>A0A1R3VJ50_9HYPH</name>